<organism evidence="2 3">
    <name type="scientific">Eumeta variegata</name>
    <name type="common">Bagworm moth</name>
    <name type="synonym">Eumeta japonica</name>
    <dbReference type="NCBI Taxonomy" id="151549"/>
    <lineage>
        <taxon>Eukaryota</taxon>
        <taxon>Metazoa</taxon>
        <taxon>Ecdysozoa</taxon>
        <taxon>Arthropoda</taxon>
        <taxon>Hexapoda</taxon>
        <taxon>Insecta</taxon>
        <taxon>Pterygota</taxon>
        <taxon>Neoptera</taxon>
        <taxon>Endopterygota</taxon>
        <taxon>Lepidoptera</taxon>
        <taxon>Glossata</taxon>
        <taxon>Ditrysia</taxon>
        <taxon>Tineoidea</taxon>
        <taxon>Psychidae</taxon>
        <taxon>Oiketicinae</taxon>
        <taxon>Eumeta</taxon>
    </lineage>
</organism>
<dbReference type="EMBL" id="BGZK01000358">
    <property type="protein sequence ID" value="GBP39027.1"/>
    <property type="molecule type" value="Genomic_DNA"/>
</dbReference>
<feature type="region of interest" description="Disordered" evidence="1">
    <location>
        <begin position="69"/>
        <end position="109"/>
    </location>
</feature>
<comment type="caution">
    <text evidence="2">The sequence shown here is derived from an EMBL/GenBank/DDBJ whole genome shotgun (WGS) entry which is preliminary data.</text>
</comment>
<sequence length="127" mass="14166">MKGSAHDFLELLRRKRACDLPEHAVIIVAHGHPQEDSLARWPVESRSLNSRLDVILNYDILPNGSLDCTRPTQTKRMSNADHTDAPRAGPRCSNAQRGVRKVGGLAAQPPLSRKRRTQYLYAGVFTP</sequence>
<reference evidence="2 3" key="1">
    <citation type="journal article" date="2019" name="Commun. Biol.">
        <title>The bagworm genome reveals a unique fibroin gene that provides high tensile strength.</title>
        <authorList>
            <person name="Kono N."/>
            <person name="Nakamura H."/>
            <person name="Ohtoshi R."/>
            <person name="Tomita M."/>
            <person name="Numata K."/>
            <person name="Arakawa K."/>
        </authorList>
    </citation>
    <scope>NUCLEOTIDE SEQUENCE [LARGE SCALE GENOMIC DNA]</scope>
</reference>
<evidence type="ECO:0000256" key="1">
    <source>
        <dbReference type="SAM" id="MobiDB-lite"/>
    </source>
</evidence>
<gene>
    <name evidence="2" type="ORF">EVAR_89249_1</name>
</gene>
<evidence type="ECO:0000313" key="3">
    <source>
        <dbReference type="Proteomes" id="UP000299102"/>
    </source>
</evidence>
<proteinExistence type="predicted"/>
<name>A0A4C1VL56_EUMVA</name>
<dbReference type="AlphaFoldDB" id="A0A4C1VL56"/>
<evidence type="ECO:0000313" key="2">
    <source>
        <dbReference type="EMBL" id="GBP39027.1"/>
    </source>
</evidence>
<keyword evidence="3" id="KW-1185">Reference proteome</keyword>
<accession>A0A4C1VL56</accession>
<dbReference type="Proteomes" id="UP000299102">
    <property type="component" value="Unassembled WGS sequence"/>
</dbReference>
<protein>
    <submittedName>
        <fullName evidence="2">Uncharacterized protein</fullName>
    </submittedName>
</protein>